<gene>
    <name evidence="2" type="ORF">LJ656_22685</name>
</gene>
<keyword evidence="3" id="KW-1185">Reference proteome</keyword>
<keyword evidence="1" id="KW-0732">Signal</keyword>
<dbReference type="InterPro" id="IPR012334">
    <property type="entry name" value="Pectin_lyas_fold"/>
</dbReference>
<accession>A0ABS8JZS8</accession>
<evidence type="ECO:0000313" key="2">
    <source>
        <dbReference type="EMBL" id="MCC8395399.1"/>
    </source>
</evidence>
<organism evidence="2 3">
    <name type="scientific">Paraburkholderia sejongensis</name>
    <dbReference type="NCBI Taxonomy" id="2886946"/>
    <lineage>
        <taxon>Bacteria</taxon>
        <taxon>Pseudomonadati</taxon>
        <taxon>Pseudomonadota</taxon>
        <taxon>Betaproteobacteria</taxon>
        <taxon>Burkholderiales</taxon>
        <taxon>Burkholderiaceae</taxon>
        <taxon>Paraburkholderia</taxon>
    </lineage>
</organism>
<evidence type="ECO:0000256" key="1">
    <source>
        <dbReference type="SAM" id="SignalP"/>
    </source>
</evidence>
<protein>
    <submittedName>
        <fullName evidence="2">Uncharacterized protein</fullName>
    </submittedName>
</protein>
<proteinExistence type="predicted"/>
<feature type="chain" id="PRO_5045168797" evidence="1">
    <location>
        <begin position="45"/>
        <end position="84"/>
    </location>
</feature>
<evidence type="ECO:0000313" key="3">
    <source>
        <dbReference type="Proteomes" id="UP001431019"/>
    </source>
</evidence>
<dbReference type="EMBL" id="JAJITD010000011">
    <property type="protein sequence ID" value="MCC8395399.1"/>
    <property type="molecule type" value="Genomic_DNA"/>
</dbReference>
<name>A0ABS8JZS8_9BURK</name>
<dbReference type="Proteomes" id="UP001431019">
    <property type="component" value="Unassembled WGS sequence"/>
</dbReference>
<dbReference type="Gene3D" id="2.160.20.10">
    <property type="entry name" value="Single-stranded right-handed beta-helix, Pectin lyase-like"/>
    <property type="match status" value="1"/>
</dbReference>
<reference evidence="2 3" key="1">
    <citation type="submission" date="2021-11" db="EMBL/GenBank/DDBJ databases">
        <authorList>
            <person name="Oh E.-T."/>
            <person name="Kim S.-B."/>
        </authorList>
    </citation>
    <scope>NUCLEOTIDE SEQUENCE [LARGE SCALE GENOMIC DNA]</scope>
    <source>
        <strain evidence="2 3">MMS20-SJTR3</strain>
    </source>
</reference>
<feature type="signal peptide" evidence="1">
    <location>
        <begin position="1"/>
        <end position="44"/>
    </location>
</feature>
<dbReference type="RefSeq" id="WP_230511692.1">
    <property type="nucleotide sequence ID" value="NZ_JAJITD010000011.1"/>
</dbReference>
<comment type="caution">
    <text evidence="2">The sequence shown here is derived from an EMBL/GenBank/DDBJ whole genome shotgun (WGS) entry which is preliminary data.</text>
</comment>
<sequence length="84" mass="8826">MSPAATLTPLRRAPESCRSSRNRKLSLVITLALTGLFSAQQAFAAGPLPQGGRFVGGAGSIAQSGANLNITQTRPRAIIEWDSF</sequence>